<dbReference type="Proteomes" id="UP000758603">
    <property type="component" value="Unassembled WGS sequence"/>
</dbReference>
<keyword evidence="3" id="KW-1185">Reference proteome</keyword>
<feature type="region of interest" description="Disordered" evidence="1">
    <location>
        <begin position="183"/>
        <end position="221"/>
    </location>
</feature>
<feature type="compositionally biased region" description="Polar residues" evidence="1">
    <location>
        <begin position="98"/>
        <end position="110"/>
    </location>
</feature>
<evidence type="ECO:0000313" key="2">
    <source>
        <dbReference type="EMBL" id="KAH6652788.1"/>
    </source>
</evidence>
<comment type="caution">
    <text evidence="2">The sequence shown here is derived from an EMBL/GenBank/DDBJ whole genome shotgun (WGS) entry which is preliminary data.</text>
</comment>
<reference evidence="2" key="1">
    <citation type="journal article" date="2021" name="Nat. Commun.">
        <title>Genetic determinants of endophytism in the Arabidopsis root mycobiome.</title>
        <authorList>
            <person name="Mesny F."/>
            <person name="Miyauchi S."/>
            <person name="Thiergart T."/>
            <person name="Pickel B."/>
            <person name="Atanasova L."/>
            <person name="Karlsson M."/>
            <person name="Huettel B."/>
            <person name="Barry K.W."/>
            <person name="Haridas S."/>
            <person name="Chen C."/>
            <person name="Bauer D."/>
            <person name="Andreopoulos W."/>
            <person name="Pangilinan J."/>
            <person name="LaButti K."/>
            <person name="Riley R."/>
            <person name="Lipzen A."/>
            <person name="Clum A."/>
            <person name="Drula E."/>
            <person name="Henrissat B."/>
            <person name="Kohler A."/>
            <person name="Grigoriev I.V."/>
            <person name="Martin F.M."/>
            <person name="Hacquard S."/>
        </authorList>
    </citation>
    <scope>NUCLEOTIDE SEQUENCE</scope>
    <source>
        <strain evidence="2">MPI-SDFR-AT-0073</strain>
    </source>
</reference>
<evidence type="ECO:0000313" key="3">
    <source>
        <dbReference type="Proteomes" id="UP000758603"/>
    </source>
</evidence>
<feature type="compositionally biased region" description="Basic and acidic residues" evidence="1">
    <location>
        <begin position="194"/>
        <end position="206"/>
    </location>
</feature>
<evidence type="ECO:0000256" key="1">
    <source>
        <dbReference type="SAM" id="MobiDB-lite"/>
    </source>
</evidence>
<dbReference type="RefSeq" id="XP_045957065.1">
    <property type="nucleotide sequence ID" value="XM_046100166.1"/>
</dbReference>
<dbReference type="EMBL" id="JAGPXC010000005">
    <property type="protein sequence ID" value="KAH6652788.1"/>
    <property type="molecule type" value="Genomic_DNA"/>
</dbReference>
<dbReference type="GeneID" id="70129058"/>
<gene>
    <name evidence="2" type="ORF">BKA67DRAFT_536508</name>
</gene>
<accession>A0A9P8ZX66</accession>
<organism evidence="2 3">
    <name type="scientific">Truncatella angustata</name>
    <dbReference type="NCBI Taxonomy" id="152316"/>
    <lineage>
        <taxon>Eukaryota</taxon>
        <taxon>Fungi</taxon>
        <taxon>Dikarya</taxon>
        <taxon>Ascomycota</taxon>
        <taxon>Pezizomycotina</taxon>
        <taxon>Sordariomycetes</taxon>
        <taxon>Xylariomycetidae</taxon>
        <taxon>Amphisphaeriales</taxon>
        <taxon>Sporocadaceae</taxon>
        <taxon>Truncatella</taxon>
    </lineage>
</organism>
<protein>
    <submittedName>
        <fullName evidence="2">Uncharacterized protein</fullName>
    </submittedName>
</protein>
<dbReference type="OrthoDB" id="5389296at2759"/>
<feature type="compositionally biased region" description="Low complexity" evidence="1">
    <location>
        <begin position="71"/>
        <end position="86"/>
    </location>
</feature>
<feature type="region of interest" description="Disordered" evidence="1">
    <location>
        <begin position="1"/>
        <end position="127"/>
    </location>
</feature>
<dbReference type="AlphaFoldDB" id="A0A9P8ZX66"/>
<proteinExistence type="predicted"/>
<name>A0A9P8ZX66_9PEZI</name>
<sequence>MAPPSTPAPHRFLVPGTQRNDSPKPLPSGSKQFRATPRFSLHSTPREPVDTLSSSTPARPSTFVRLRQTESISDVIDSSPPDIQPSRTFSDSIEADSIPTSSVVTATNYESFEDIDRDGPTPKRRRRLSVFSENDVDSDLSLADELNVIEDTQSVDERSDDAHELGSDLSSDALDLQGRIAQQPTFHSAPRFVPVERPEASTRDPLPDAFSPRRRGTRDVPGGLAAEVRDWLMDIEANVGPKRDEDFIAKISVEEVRRGSGMFLIRGRNVTETSTYQTRAPSSVKVMLAGEGRLVGLARRNEVIVGSVVAIAKPFWEVDLGTEGRWAVACDWVLL</sequence>